<sequence>AGFEGKPISGHQVNGTIEDPGIIETTVKIGADTPREFSIQERQPEDRNLHRKEFFRIKQENGYGYPPAVWVDWIELKGPITEAAATESSVVRVEPEQTINPANEREIAQIEDAYARFTRWQKGVDKAAATPENQARMAKFRKTEPKAAHPVWSYGFADRLEGTPNPKDFGFRDSQKAAASHPENDRANLAYHKHYAALPHRDRGTYLKVAHGTGRIIVPPKKKELPPGSYVMRVRVGAAKGTPASRRFIQVGHPQRLIESRNRGLEGPAISTHQVTGTIENPETIEIPLEVTSNTIREFAVQEKQPNNGKLKALWDAHNTWKKENGYGHPPAIWVDWIELEGPLPKAGTKSGLARTLTDNLIGPKESESERARKILSDFSLSAFRQVKPAPKFIDQLLALFKTRRTAGEPFEVAIRTPLSVVLASPGFLYLHEPSDEKQRRNLTDRELAVRLAYFLWSAPPDAELLAL</sequence>
<feature type="non-terminal residue" evidence="3">
    <location>
        <position position="1"/>
    </location>
</feature>
<dbReference type="EMBL" id="UINC01061283">
    <property type="protein sequence ID" value="SVB86702.1"/>
    <property type="molecule type" value="Genomic_DNA"/>
</dbReference>
<reference evidence="3" key="1">
    <citation type="submission" date="2018-05" db="EMBL/GenBank/DDBJ databases">
        <authorList>
            <person name="Lanie J.A."/>
            <person name="Ng W.-L."/>
            <person name="Kazmierczak K.M."/>
            <person name="Andrzejewski T.M."/>
            <person name="Davidsen T.M."/>
            <person name="Wayne K.J."/>
            <person name="Tettelin H."/>
            <person name="Glass J.I."/>
            <person name="Rusch D."/>
            <person name="Podicherti R."/>
            <person name="Tsui H.-C.T."/>
            <person name="Winkler M.E."/>
        </authorList>
    </citation>
    <scope>NUCLEOTIDE SEQUENCE</scope>
</reference>
<dbReference type="InterPro" id="IPR013042">
    <property type="entry name" value="DUF1592"/>
</dbReference>
<proteinExistence type="predicted"/>
<feature type="domain" description="DUF1595" evidence="2">
    <location>
        <begin position="372"/>
        <end position="433"/>
    </location>
</feature>
<protein>
    <recommendedName>
        <fullName evidence="4">DUF1595 domain-containing protein</fullName>
    </recommendedName>
</protein>
<accession>A0A382HHQ6</accession>
<organism evidence="3">
    <name type="scientific">marine metagenome</name>
    <dbReference type="NCBI Taxonomy" id="408172"/>
    <lineage>
        <taxon>unclassified sequences</taxon>
        <taxon>metagenomes</taxon>
        <taxon>ecological metagenomes</taxon>
    </lineage>
</organism>
<dbReference type="Pfam" id="PF07637">
    <property type="entry name" value="PSD5"/>
    <property type="match status" value="1"/>
</dbReference>
<evidence type="ECO:0000259" key="2">
    <source>
        <dbReference type="Pfam" id="PF07637"/>
    </source>
</evidence>
<feature type="domain" description="DUF1592" evidence="1">
    <location>
        <begin position="443"/>
        <end position="467"/>
    </location>
</feature>
<dbReference type="AlphaFoldDB" id="A0A382HHQ6"/>
<dbReference type="Pfam" id="PF07631">
    <property type="entry name" value="PSD4"/>
    <property type="match status" value="1"/>
</dbReference>
<name>A0A382HHQ6_9ZZZZ</name>
<feature type="non-terminal residue" evidence="3">
    <location>
        <position position="468"/>
    </location>
</feature>
<evidence type="ECO:0000313" key="3">
    <source>
        <dbReference type="EMBL" id="SVB86702.1"/>
    </source>
</evidence>
<dbReference type="InterPro" id="IPR013043">
    <property type="entry name" value="DUF1595"/>
</dbReference>
<gene>
    <name evidence="3" type="ORF">METZ01_LOCUS239556</name>
</gene>
<evidence type="ECO:0000259" key="1">
    <source>
        <dbReference type="Pfam" id="PF07631"/>
    </source>
</evidence>
<evidence type="ECO:0008006" key="4">
    <source>
        <dbReference type="Google" id="ProtNLM"/>
    </source>
</evidence>